<feature type="transmembrane region" description="Helical" evidence="7">
    <location>
        <begin position="336"/>
        <end position="357"/>
    </location>
</feature>
<dbReference type="RefSeq" id="WP_221031057.1">
    <property type="nucleotide sequence ID" value="NZ_CP139781.1"/>
</dbReference>
<keyword evidence="4 7" id="KW-0812">Transmembrane</keyword>
<evidence type="ECO:0000256" key="2">
    <source>
        <dbReference type="ARBA" id="ARBA00022676"/>
    </source>
</evidence>
<reference evidence="9 10" key="2">
    <citation type="submission" date="2023-12" db="EMBL/GenBank/DDBJ databases">
        <title>Description of an unclassified Opitutus bacterium of Verrucomicrobiota.</title>
        <authorList>
            <person name="Zhang D.-F."/>
        </authorList>
    </citation>
    <scope>NUCLEOTIDE SEQUENCE [LARGE SCALE GENOMIC DNA]</scope>
    <source>
        <strain evidence="9 10">WL0086</strain>
    </source>
</reference>
<name>A0ABZ1CFX6_9BACT</name>
<gene>
    <name evidence="9" type="ORF">K1X11_007205</name>
</gene>
<keyword evidence="6 7" id="KW-0472">Membrane</keyword>
<evidence type="ECO:0000313" key="9">
    <source>
        <dbReference type="EMBL" id="WRQ89190.1"/>
    </source>
</evidence>
<evidence type="ECO:0000256" key="6">
    <source>
        <dbReference type="ARBA" id="ARBA00023136"/>
    </source>
</evidence>
<feature type="transmembrane region" description="Helical" evidence="7">
    <location>
        <begin position="239"/>
        <end position="257"/>
    </location>
</feature>
<keyword evidence="3" id="KW-0808">Transferase</keyword>
<keyword evidence="5 7" id="KW-1133">Transmembrane helix</keyword>
<feature type="transmembrane region" description="Helical" evidence="7">
    <location>
        <begin position="131"/>
        <end position="150"/>
    </location>
</feature>
<organism evidence="9 10">
    <name type="scientific">Actomonas aquatica</name>
    <dbReference type="NCBI Taxonomy" id="2866162"/>
    <lineage>
        <taxon>Bacteria</taxon>
        <taxon>Pseudomonadati</taxon>
        <taxon>Verrucomicrobiota</taxon>
        <taxon>Opitutia</taxon>
        <taxon>Opitutales</taxon>
        <taxon>Opitutaceae</taxon>
        <taxon>Actomonas</taxon>
    </lineage>
</organism>
<evidence type="ECO:0000313" key="10">
    <source>
        <dbReference type="Proteomes" id="UP000738431"/>
    </source>
</evidence>
<sequence length="544" mass="60635">MTARWQRLLGQLGPGLAWLVLVCGGLTLVPDYGLYIDEYTNHFFGVTWYDYARDVIVDGQPIAPLNGATDHDVVHGPIFEMALAWLGRSVLHLEGLPAVIHLRHAAVWLSFCAAVLMVYGLARQLGLGRGWALVAGGFTLCQPRIFSHAFYDSVDISFLAFYAAGLLSLVWYARRPHLGRLVLHAVACACAISVRSIGAVLPILTGGVILYHLITATAATSTVSGKARHPRWRLIGHGLLYPLLVFGVTVLSWPFLWNHPLDRLAEVVQLTPRVGWAGKVLYGGTEIITTDLPWHYVPVWILITTPVAISLLTLVGGLDLLVATLRHPWRTCRERLPELCVAGAFAGPLAAVILLRAEVYDGWRHLFFIYPAMCLLAALGLHRASQWTRALLPATWHRPAFATGALLIALNLGAMVLFAVRHHPYQNLYFNRLAGPDLPTAKSRFELDFWGLSYLEALRHLVATQPDGPLRIYHGQNAMLAINRTMLADADHHRIQQVEYDAAEWVFSNYRQRRHGYPDLAEYYSLIIDDAKVITIYRKDPAQP</sequence>
<accession>A0ABZ1CFX6</accession>
<evidence type="ECO:0000256" key="5">
    <source>
        <dbReference type="ARBA" id="ARBA00022989"/>
    </source>
</evidence>
<evidence type="ECO:0000256" key="4">
    <source>
        <dbReference type="ARBA" id="ARBA00022692"/>
    </source>
</evidence>
<evidence type="ECO:0000256" key="7">
    <source>
        <dbReference type="SAM" id="Phobius"/>
    </source>
</evidence>
<feature type="transmembrane region" description="Helical" evidence="7">
    <location>
        <begin position="156"/>
        <end position="174"/>
    </location>
</feature>
<evidence type="ECO:0000259" key="8">
    <source>
        <dbReference type="Pfam" id="PF02366"/>
    </source>
</evidence>
<keyword evidence="2" id="KW-0328">Glycosyltransferase</keyword>
<feature type="transmembrane region" description="Helical" evidence="7">
    <location>
        <begin position="181"/>
        <end position="203"/>
    </location>
</feature>
<evidence type="ECO:0000256" key="1">
    <source>
        <dbReference type="ARBA" id="ARBA00004127"/>
    </source>
</evidence>
<feature type="transmembrane region" description="Helical" evidence="7">
    <location>
        <begin position="105"/>
        <end position="122"/>
    </location>
</feature>
<feature type="transmembrane region" description="Helical" evidence="7">
    <location>
        <begin position="299"/>
        <end position="324"/>
    </location>
</feature>
<feature type="transmembrane region" description="Helical" evidence="7">
    <location>
        <begin position="363"/>
        <end position="381"/>
    </location>
</feature>
<dbReference type="InterPro" id="IPR003342">
    <property type="entry name" value="ArnT-like_N"/>
</dbReference>
<protein>
    <submittedName>
        <fullName evidence="9">Phospholipid carrier-dependent glycosyltransferase</fullName>
    </submittedName>
</protein>
<comment type="subcellular location">
    <subcellularLocation>
        <location evidence="1">Endomembrane system</location>
        <topology evidence="1">Multi-pass membrane protein</topology>
    </subcellularLocation>
</comment>
<dbReference type="Proteomes" id="UP000738431">
    <property type="component" value="Chromosome"/>
</dbReference>
<proteinExistence type="predicted"/>
<dbReference type="Pfam" id="PF02366">
    <property type="entry name" value="PMT"/>
    <property type="match status" value="1"/>
</dbReference>
<evidence type="ECO:0000256" key="3">
    <source>
        <dbReference type="ARBA" id="ARBA00022679"/>
    </source>
</evidence>
<feature type="domain" description="ArnT-like N-terminal" evidence="8">
    <location>
        <begin position="102"/>
        <end position="224"/>
    </location>
</feature>
<dbReference type="EMBL" id="CP139781">
    <property type="protein sequence ID" value="WRQ89190.1"/>
    <property type="molecule type" value="Genomic_DNA"/>
</dbReference>
<reference evidence="9 10" key="1">
    <citation type="submission" date="2021-08" db="EMBL/GenBank/DDBJ databases">
        <authorList>
            <person name="Zhang D."/>
            <person name="Zhang A."/>
            <person name="Wang L."/>
        </authorList>
    </citation>
    <scope>NUCLEOTIDE SEQUENCE [LARGE SCALE GENOMIC DNA]</scope>
    <source>
        <strain evidence="9 10">WL0086</strain>
    </source>
</reference>
<keyword evidence="10" id="KW-1185">Reference proteome</keyword>
<feature type="transmembrane region" description="Helical" evidence="7">
    <location>
        <begin position="209"/>
        <end position="227"/>
    </location>
</feature>
<feature type="transmembrane region" description="Helical" evidence="7">
    <location>
        <begin position="401"/>
        <end position="420"/>
    </location>
</feature>
<feature type="transmembrane region" description="Helical" evidence="7">
    <location>
        <begin position="12"/>
        <end position="29"/>
    </location>
</feature>